<evidence type="ECO:0000259" key="7">
    <source>
        <dbReference type="Pfam" id="PF00892"/>
    </source>
</evidence>
<dbReference type="InterPro" id="IPR050638">
    <property type="entry name" value="AA-Vitamin_Transporters"/>
</dbReference>
<dbReference type="SUPFAM" id="SSF103481">
    <property type="entry name" value="Multidrug resistance efflux transporter EmrE"/>
    <property type="match status" value="2"/>
</dbReference>
<feature type="transmembrane region" description="Helical" evidence="6">
    <location>
        <begin position="143"/>
        <end position="165"/>
    </location>
</feature>
<keyword evidence="3 6" id="KW-0812">Transmembrane</keyword>
<sequence length="293" mass="29993">MGSFASMLLLAVMWGLSIPITKLGLLTLPPLTLTALRFAIAVPLLMLLILGRRRLPWRALPRVAALGILGIGVGQIAQTFGVAGTSASVGTIISATIPVFVVVFAALRLKQSISGRQKLGLLAAFIGIAVVASGNGGGASSELQTSVAGAGFMLLSSLAIAFYYVWGVELTNEYGTVVVAAWSTLFGFAALMPWAGWEMGHVSFQITAEAVAAAAYLGLIVTVAGMFMWLNILRTVPAGIAASIQYLQPVIGIAASAAMFGDSLGGLFAVGVSLILGGLALTVTSPGKASQAI</sequence>
<dbReference type="Proteomes" id="UP000199569">
    <property type="component" value="Unassembled WGS sequence"/>
</dbReference>
<dbReference type="AlphaFoldDB" id="A0A1G5JK34"/>
<dbReference type="PANTHER" id="PTHR32322">
    <property type="entry name" value="INNER MEMBRANE TRANSPORTER"/>
    <property type="match status" value="1"/>
</dbReference>
<feature type="transmembrane region" description="Helical" evidence="6">
    <location>
        <begin position="87"/>
        <end position="107"/>
    </location>
</feature>
<dbReference type="InterPro" id="IPR000620">
    <property type="entry name" value="EamA_dom"/>
</dbReference>
<keyword evidence="5 6" id="KW-0472">Membrane</keyword>
<dbReference type="GO" id="GO:0016020">
    <property type="term" value="C:membrane"/>
    <property type="evidence" value="ECO:0007669"/>
    <property type="project" value="UniProtKB-SubCell"/>
</dbReference>
<comment type="similarity">
    <text evidence="2">Belongs to the EamA transporter family.</text>
</comment>
<evidence type="ECO:0000256" key="3">
    <source>
        <dbReference type="ARBA" id="ARBA00022692"/>
    </source>
</evidence>
<evidence type="ECO:0000256" key="1">
    <source>
        <dbReference type="ARBA" id="ARBA00004141"/>
    </source>
</evidence>
<feature type="domain" description="EamA" evidence="7">
    <location>
        <begin position="149"/>
        <end position="283"/>
    </location>
</feature>
<keyword evidence="4 6" id="KW-1133">Transmembrane helix</keyword>
<gene>
    <name evidence="8" type="ORF">SAMN02927923_02697</name>
</gene>
<dbReference type="Pfam" id="PF00892">
    <property type="entry name" value="EamA"/>
    <property type="match status" value="2"/>
</dbReference>
<feature type="transmembrane region" description="Helical" evidence="6">
    <location>
        <begin position="240"/>
        <end position="260"/>
    </location>
</feature>
<dbReference type="InterPro" id="IPR037185">
    <property type="entry name" value="EmrE-like"/>
</dbReference>
<evidence type="ECO:0000256" key="6">
    <source>
        <dbReference type="SAM" id="Phobius"/>
    </source>
</evidence>
<feature type="transmembrane region" description="Helical" evidence="6">
    <location>
        <begin position="215"/>
        <end position="233"/>
    </location>
</feature>
<evidence type="ECO:0000313" key="8">
    <source>
        <dbReference type="EMBL" id="SCY88677.1"/>
    </source>
</evidence>
<evidence type="ECO:0000256" key="2">
    <source>
        <dbReference type="ARBA" id="ARBA00007362"/>
    </source>
</evidence>
<proteinExistence type="inferred from homology"/>
<feature type="transmembrane region" description="Helical" evidence="6">
    <location>
        <begin position="63"/>
        <end position="81"/>
    </location>
</feature>
<feature type="transmembrane region" description="Helical" evidence="6">
    <location>
        <begin position="266"/>
        <end position="284"/>
    </location>
</feature>
<protein>
    <submittedName>
        <fullName evidence="8">Uncharacterized membrane protein</fullName>
    </submittedName>
</protein>
<feature type="transmembrane region" description="Helical" evidence="6">
    <location>
        <begin position="33"/>
        <end position="51"/>
    </location>
</feature>
<dbReference type="EMBL" id="FMVJ01000007">
    <property type="protein sequence ID" value="SCY88677.1"/>
    <property type="molecule type" value="Genomic_DNA"/>
</dbReference>
<evidence type="ECO:0000256" key="4">
    <source>
        <dbReference type="ARBA" id="ARBA00022989"/>
    </source>
</evidence>
<name>A0A1G5JK34_9HYPH</name>
<feature type="domain" description="EamA" evidence="7">
    <location>
        <begin position="7"/>
        <end position="131"/>
    </location>
</feature>
<evidence type="ECO:0000313" key="9">
    <source>
        <dbReference type="Proteomes" id="UP000199569"/>
    </source>
</evidence>
<evidence type="ECO:0000256" key="5">
    <source>
        <dbReference type="ARBA" id="ARBA00023136"/>
    </source>
</evidence>
<organism evidence="8 9">
    <name type="scientific">Microvirga guangxiensis</name>
    <dbReference type="NCBI Taxonomy" id="549386"/>
    <lineage>
        <taxon>Bacteria</taxon>
        <taxon>Pseudomonadati</taxon>
        <taxon>Pseudomonadota</taxon>
        <taxon>Alphaproteobacteria</taxon>
        <taxon>Hyphomicrobiales</taxon>
        <taxon>Methylobacteriaceae</taxon>
        <taxon>Microvirga</taxon>
    </lineage>
</organism>
<feature type="transmembrane region" description="Helical" evidence="6">
    <location>
        <begin position="177"/>
        <end position="195"/>
    </location>
</feature>
<accession>A0A1G5JK34</accession>
<reference evidence="9" key="1">
    <citation type="submission" date="2016-10" db="EMBL/GenBank/DDBJ databases">
        <authorList>
            <person name="Varghese N."/>
            <person name="Submissions S."/>
        </authorList>
    </citation>
    <scope>NUCLEOTIDE SEQUENCE [LARGE SCALE GENOMIC DNA]</scope>
    <source>
        <strain evidence="9">CGMCC 1.7666</strain>
    </source>
</reference>
<keyword evidence="9" id="KW-1185">Reference proteome</keyword>
<feature type="transmembrane region" description="Helical" evidence="6">
    <location>
        <begin position="119"/>
        <end position="137"/>
    </location>
</feature>
<comment type="subcellular location">
    <subcellularLocation>
        <location evidence="1">Membrane</location>
        <topology evidence="1">Multi-pass membrane protein</topology>
    </subcellularLocation>
</comment>
<dbReference type="PANTHER" id="PTHR32322:SF2">
    <property type="entry name" value="EAMA DOMAIN-CONTAINING PROTEIN"/>
    <property type="match status" value="1"/>
</dbReference>